<gene>
    <name evidence="3" type="ORF">OG442_28565</name>
</gene>
<dbReference type="Proteomes" id="UP001432209">
    <property type="component" value="Chromosome"/>
</dbReference>
<accession>A0ABZ2AAG2</accession>
<evidence type="ECO:0000313" key="3">
    <source>
        <dbReference type="EMBL" id="WUX55164.1"/>
    </source>
</evidence>
<dbReference type="GeneID" id="91341782"/>
<dbReference type="Gene3D" id="3.30.70.100">
    <property type="match status" value="1"/>
</dbReference>
<dbReference type="RefSeq" id="WP_329078821.1">
    <property type="nucleotide sequence ID" value="NZ_CP108849.2"/>
</dbReference>
<feature type="region of interest" description="Disordered" evidence="1">
    <location>
        <begin position="1"/>
        <end position="23"/>
    </location>
</feature>
<proteinExistence type="predicted"/>
<dbReference type="InterPro" id="IPR006121">
    <property type="entry name" value="HMA_dom"/>
</dbReference>
<dbReference type="InterPro" id="IPR036163">
    <property type="entry name" value="HMA_dom_sf"/>
</dbReference>
<dbReference type="SUPFAM" id="SSF55008">
    <property type="entry name" value="HMA, heavy metal-associated domain"/>
    <property type="match status" value="1"/>
</dbReference>
<dbReference type="Pfam" id="PF00403">
    <property type="entry name" value="HMA"/>
    <property type="match status" value="1"/>
</dbReference>
<feature type="domain" description="HMA" evidence="2">
    <location>
        <begin position="37"/>
        <end position="102"/>
    </location>
</feature>
<keyword evidence="4" id="KW-1185">Reference proteome</keyword>
<dbReference type="CDD" id="cd00371">
    <property type="entry name" value="HMA"/>
    <property type="match status" value="1"/>
</dbReference>
<evidence type="ECO:0000259" key="2">
    <source>
        <dbReference type="PROSITE" id="PS50846"/>
    </source>
</evidence>
<dbReference type="PROSITE" id="PS50846">
    <property type="entry name" value="HMA_2"/>
    <property type="match status" value="1"/>
</dbReference>
<evidence type="ECO:0000313" key="4">
    <source>
        <dbReference type="Proteomes" id="UP001432209"/>
    </source>
</evidence>
<dbReference type="EMBL" id="CP109495">
    <property type="protein sequence ID" value="WUX55164.1"/>
    <property type="molecule type" value="Genomic_DNA"/>
</dbReference>
<evidence type="ECO:0000256" key="1">
    <source>
        <dbReference type="SAM" id="MobiDB-lite"/>
    </source>
</evidence>
<sequence>MTAETKTETETAQAAGSCCSPTGSCHDGAAETTTGAVTTVYAVTGMTCGHCEGAVSGEISAIKGVTSVTAEAASGRVTVVSEAPLDESDVRAAVDEAGYELAGQA</sequence>
<name>A0ABZ2AAG2_STRNV</name>
<organism evidence="3 4">
    <name type="scientific">Streptomyces niveus</name>
    <name type="common">Streptomyces spheroides</name>
    <dbReference type="NCBI Taxonomy" id="193462"/>
    <lineage>
        <taxon>Bacteria</taxon>
        <taxon>Bacillati</taxon>
        <taxon>Actinomycetota</taxon>
        <taxon>Actinomycetes</taxon>
        <taxon>Kitasatosporales</taxon>
        <taxon>Streptomycetaceae</taxon>
        <taxon>Streptomyces</taxon>
    </lineage>
</organism>
<reference evidence="3" key="1">
    <citation type="submission" date="2022-10" db="EMBL/GenBank/DDBJ databases">
        <title>The complete genomes of actinobacterial strains from the NBC collection.</title>
        <authorList>
            <person name="Joergensen T.S."/>
            <person name="Alvarez Arevalo M."/>
            <person name="Sterndorff E.B."/>
            <person name="Faurdal D."/>
            <person name="Vuksanovic O."/>
            <person name="Mourched A.-S."/>
            <person name="Charusanti P."/>
            <person name="Shaw S."/>
            <person name="Blin K."/>
            <person name="Weber T."/>
        </authorList>
    </citation>
    <scope>NUCLEOTIDE SEQUENCE</scope>
    <source>
        <strain evidence="3">NBC_01432</strain>
    </source>
</reference>
<protein>
    <submittedName>
        <fullName evidence="3">Heavy-metal-associated domain-containing protein</fullName>
    </submittedName>
</protein>